<evidence type="ECO:0000313" key="6">
    <source>
        <dbReference type="Proteomes" id="UP000466535"/>
    </source>
</evidence>
<dbReference type="OrthoDB" id="168808at2157"/>
<keyword evidence="1" id="KW-0805">Transcription regulation</keyword>
<dbReference type="RefSeq" id="WP_159762515.1">
    <property type="nucleotide sequence ID" value="NZ_WUUT01000001.1"/>
</dbReference>
<dbReference type="PANTHER" id="PTHR34236">
    <property type="entry name" value="DIMETHYL SULFOXIDE REDUCTASE TRANSCRIPTIONAL ACTIVATOR"/>
    <property type="match status" value="1"/>
</dbReference>
<feature type="domain" description="HTH bat-type" evidence="3">
    <location>
        <begin position="169"/>
        <end position="214"/>
    </location>
</feature>
<dbReference type="Proteomes" id="UP000466535">
    <property type="component" value="Unassembled WGS sequence"/>
</dbReference>
<evidence type="ECO:0000259" key="3">
    <source>
        <dbReference type="Pfam" id="PF04967"/>
    </source>
</evidence>
<gene>
    <name evidence="5" type="ORF">GRX03_01995</name>
</gene>
<accession>A0A6B0T675</accession>
<sequence length="230" mass="25377">MLRITFETEPGDLLGRLHDSLDGGSTILDSVLQTDRTEWLAYLTVSDLDSPPVERVRELSDLELVYSDSYSAASDTALLLVRVHDEPCIARLLAEHRAIPHAIRLHDHHLSGTVTVDDWDHLQTIADEIETARDTFELVSVRQVDSVEPILGSDRLKQTAKGAVPTEHLRTLEVAYRTGYFDVPQTASAEEVADELGVSQSTFSKRLRRSAAALLALLFGEQHPGVAGTD</sequence>
<dbReference type="Pfam" id="PF04967">
    <property type="entry name" value="HTH_10"/>
    <property type="match status" value="1"/>
</dbReference>
<keyword evidence="6" id="KW-1185">Reference proteome</keyword>
<dbReference type="AlphaFoldDB" id="A0A6B0T675"/>
<dbReference type="InterPro" id="IPR007050">
    <property type="entry name" value="HTH_bacterioopsin"/>
</dbReference>
<evidence type="ECO:0000256" key="1">
    <source>
        <dbReference type="ARBA" id="ARBA00023015"/>
    </source>
</evidence>
<evidence type="ECO:0000313" key="5">
    <source>
        <dbReference type="EMBL" id="MXR50380.1"/>
    </source>
</evidence>
<organism evidence="5 6">
    <name type="scientific">Halovenus carboxidivorans</name>
    <dbReference type="NCBI Taxonomy" id="2692199"/>
    <lineage>
        <taxon>Archaea</taxon>
        <taxon>Methanobacteriati</taxon>
        <taxon>Methanobacteriota</taxon>
        <taxon>Stenosarchaea group</taxon>
        <taxon>Halobacteria</taxon>
        <taxon>Halobacteriales</taxon>
        <taxon>Haloarculaceae</taxon>
        <taxon>Halovenus</taxon>
    </lineage>
</organism>
<evidence type="ECO:0000259" key="4">
    <source>
        <dbReference type="Pfam" id="PF15915"/>
    </source>
</evidence>
<dbReference type="InterPro" id="IPR031803">
    <property type="entry name" value="BAT_GAF/HTH-assoc"/>
</dbReference>
<name>A0A6B0T675_9EURY</name>
<keyword evidence="2" id="KW-0804">Transcription</keyword>
<feature type="domain" description="Bacterioopsin transcriptional activator GAF and HTH associated" evidence="4">
    <location>
        <begin position="5"/>
        <end position="146"/>
    </location>
</feature>
<protein>
    <recommendedName>
        <fullName evidence="7">Bacterio-opsin activator HTH domain protein</fullName>
    </recommendedName>
</protein>
<reference evidence="5 6" key="1">
    <citation type="submission" date="2019-12" db="EMBL/GenBank/DDBJ databases">
        <title>Isolation and characterization of three novel carbon monoxide-oxidizing members of Halobacteria from salione crusts and soils.</title>
        <authorList>
            <person name="Myers M.R."/>
            <person name="King G.M."/>
        </authorList>
    </citation>
    <scope>NUCLEOTIDE SEQUENCE [LARGE SCALE GENOMIC DNA]</scope>
    <source>
        <strain evidence="5 6">WSH3</strain>
    </source>
</reference>
<evidence type="ECO:0000256" key="2">
    <source>
        <dbReference type="ARBA" id="ARBA00023163"/>
    </source>
</evidence>
<evidence type="ECO:0008006" key="7">
    <source>
        <dbReference type="Google" id="ProtNLM"/>
    </source>
</evidence>
<comment type="caution">
    <text evidence="5">The sequence shown here is derived from an EMBL/GenBank/DDBJ whole genome shotgun (WGS) entry which is preliminary data.</text>
</comment>
<proteinExistence type="predicted"/>
<dbReference type="EMBL" id="WUUT01000001">
    <property type="protein sequence ID" value="MXR50380.1"/>
    <property type="molecule type" value="Genomic_DNA"/>
</dbReference>
<dbReference type="PANTHER" id="PTHR34236:SF1">
    <property type="entry name" value="DIMETHYL SULFOXIDE REDUCTASE TRANSCRIPTIONAL ACTIVATOR"/>
    <property type="match status" value="1"/>
</dbReference>
<dbReference type="Pfam" id="PF15915">
    <property type="entry name" value="BAT"/>
    <property type="match status" value="1"/>
</dbReference>